<dbReference type="InParanoid" id="A0A177CKU1"/>
<evidence type="ECO:0000313" key="3">
    <source>
        <dbReference type="Proteomes" id="UP000077069"/>
    </source>
</evidence>
<evidence type="ECO:0000313" key="2">
    <source>
        <dbReference type="EMBL" id="OAG08123.1"/>
    </source>
</evidence>
<dbReference type="RefSeq" id="XP_018038488.1">
    <property type="nucleotide sequence ID" value="XM_018177911.1"/>
</dbReference>
<dbReference type="GeneID" id="28761397"/>
<dbReference type="Proteomes" id="UP000077069">
    <property type="component" value="Unassembled WGS sequence"/>
</dbReference>
<gene>
    <name evidence="2" type="ORF">CC84DRAFT_1162117</name>
</gene>
<keyword evidence="3" id="KW-1185">Reference proteome</keyword>
<accession>A0A177CKU1</accession>
<feature type="compositionally biased region" description="Polar residues" evidence="1">
    <location>
        <begin position="79"/>
        <end position="88"/>
    </location>
</feature>
<protein>
    <submittedName>
        <fullName evidence="2">Uncharacterized protein</fullName>
    </submittedName>
</protein>
<feature type="non-terminal residue" evidence="2">
    <location>
        <position position="310"/>
    </location>
</feature>
<dbReference type="STRING" id="1460663.A0A177CKU1"/>
<dbReference type="AlphaFoldDB" id="A0A177CKU1"/>
<dbReference type="OrthoDB" id="3557758at2759"/>
<feature type="region of interest" description="Disordered" evidence="1">
    <location>
        <begin position="55"/>
        <end position="104"/>
    </location>
</feature>
<organism evidence="2 3">
    <name type="scientific">Paraphaeosphaeria sporulosa</name>
    <dbReference type="NCBI Taxonomy" id="1460663"/>
    <lineage>
        <taxon>Eukaryota</taxon>
        <taxon>Fungi</taxon>
        <taxon>Dikarya</taxon>
        <taxon>Ascomycota</taxon>
        <taxon>Pezizomycotina</taxon>
        <taxon>Dothideomycetes</taxon>
        <taxon>Pleosporomycetidae</taxon>
        <taxon>Pleosporales</taxon>
        <taxon>Massarineae</taxon>
        <taxon>Didymosphaeriaceae</taxon>
        <taxon>Paraphaeosphaeria</taxon>
    </lineage>
</organism>
<proteinExistence type="predicted"/>
<sequence>MGGGALARSQAMVNNEVRLPRSSTFHHFVGAGDVPPVPPIPEKYKSASMSMLVPAKEPFESSTRNPTGTIQEESRKTSPDSGDSSVTALPTMLGSGDVQQNNGSDKAWIKKPRLAGKKSKLSIHIPTTGRSFSAKSSCVWSAKTPQDLDIADIGVSLQVKDYMPALYWAGRFQSRYDQWRTEAMQDELNPDYHMSGPLAHYNVHQENVAACHIFIQLRELCLSHLAADSLWEFEYKYRQDHNLLGTDVPPLNAKPEDGNQGPLGRAIRKMTPRKSSFVNLLKGKGWNAEDVTDRDVTLRKASETSEESHL</sequence>
<evidence type="ECO:0000256" key="1">
    <source>
        <dbReference type="SAM" id="MobiDB-lite"/>
    </source>
</evidence>
<feature type="compositionally biased region" description="Polar residues" evidence="1">
    <location>
        <begin position="60"/>
        <end position="71"/>
    </location>
</feature>
<reference evidence="2 3" key="1">
    <citation type="submission" date="2016-05" db="EMBL/GenBank/DDBJ databases">
        <title>Comparative analysis of secretome profiles of manganese(II)-oxidizing ascomycete fungi.</title>
        <authorList>
            <consortium name="DOE Joint Genome Institute"/>
            <person name="Zeiner C.A."/>
            <person name="Purvine S.O."/>
            <person name="Zink E.M."/>
            <person name="Wu S."/>
            <person name="Pasa-Tolic L."/>
            <person name="Chaput D.L."/>
            <person name="Haridas S."/>
            <person name="Grigoriev I.V."/>
            <person name="Santelli C.M."/>
            <person name="Hansel C.M."/>
        </authorList>
    </citation>
    <scope>NUCLEOTIDE SEQUENCE [LARGE SCALE GENOMIC DNA]</scope>
    <source>
        <strain evidence="2 3">AP3s5-JAC2a</strain>
    </source>
</reference>
<name>A0A177CKU1_9PLEO</name>
<dbReference type="EMBL" id="KV441550">
    <property type="protein sequence ID" value="OAG08123.1"/>
    <property type="molecule type" value="Genomic_DNA"/>
</dbReference>